<dbReference type="AlphaFoldDB" id="A0A370CFD2"/>
<accession>A0A370CFD2</accession>
<dbReference type="Proteomes" id="UP000226429">
    <property type="component" value="Unassembled WGS sequence"/>
</dbReference>
<dbReference type="PANTHER" id="PTHR42705">
    <property type="entry name" value="BIFUNCTIONAL NON-HOMOLOGOUS END JOINING PROTEIN LIGD"/>
    <property type="match status" value="1"/>
</dbReference>
<evidence type="ECO:0000259" key="1">
    <source>
        <dbReference type="Pfam" id="PF21686"/>
    </source>
</evidence>
<feature type="domain" description="DNA ligase D polymerase" evidence="1">
    <location>
        <begin position="1"/>
        <end position="72"/>
    </location>
</feature>
<dbReference type="InterPro" id="IPR014145">
    <property type="entry name" value="LigD_pol_dom"/>
</dbReference>
<dbReference type="EMBL" id="NMOS02000028">
    <property type="protein sequence ID" value="RDH39891.1"/>
    <property type="molecule type" value="Genomic_DNA"/>
</dbReference>
<dbReference type="InterPro" id="IPR052171">
    <property type="entry name" value="NHEJ_LigD"/>
</dbReference>
<comment type="caution">
    <text evidence="2">The sequence shown here is derived from an EMBL/GenBank/DDBJ whole genome shotgun (WGS) entry which is preliminary data.</text>
</comment>
<keyword evidence="3" id="KW-1185">Reference proteome</keyword>
<name>A0A370CFD2_9COXI</name>
<gene>
    <name evidence="2" type="ORF">CFE62_006605</name>
</gene>
<reference evidence="2 3" key="2">
    <citation type="journal article" date="2018" name="J. Invertebr. Pathol.">
        <title>'Candidatus Aquirickettsiella gammari' (Gammaproteobacteria: Legionellales: Coxiellaceae): A bacterial pathogen of the freshwater crustacean Gammarus fossarum (Malacostraca: Amphipoda).</title>
        <authorList>
            <person name="Bojko J."/>
            <person name="Dunn A.M."/>
            <person name="Stebbing P.D."/>
            <person name="van Aerle R."/>
            <person name="Bacela-Spychalska K."/>
            <person name="Bean T.P."/>
            <person name="Urrutia A."/>
            <person name="Stentiford G.D."/>
        </authorList>
    </citation>
    <scope>NUCLEOTIDE SEQUENCE [LARGE SCALE GENOMIC DNA]</scope>
    <source>
        <strain evidence="2">RA15029</strain>
    </source>
</reference>
<evidence type="ECO:0000313" key="3">
    <source>
        <dbReference type="Proteomes" id="UP000226429"/>
    </source>
</evidence>
<reference evidence="2 3" key="1">
    <citation type="journal article" date="2017" name="Int. J. Syst. Evol. Microbiol.">
        <title>Aquarickettsiella crustaci n. gen. n. sp. (Gammaproteobacteria: Legionellales: Coxiellaceae); a bacterial pathogen of the freshwater crustacean: Gammarus fossarum (Malacostraca: Amphipoda).</title>
        <authorList>
            <person name="Bojko J."/>
            <person name="Dunn A.M."/>
            <person name="Stebbing P.D."/>
            <person name="Van Aerle R."/>
            <person name="Bacela-Spychalska K."/>
            <person name="Bean T.P."/>
            <person name="Stentiford G.D."/>
        </authorList>
    </citation>
    <scope>NUCLEOTIDE SEQUENCE [LARGE SCALE GENOMIC DNA]</scope>
    <source>
        <strain evidence="2">RA15029</strain>
    </source>
</reference>
<dbReference type="PANTHER" id="PTHR42705:SF2">
    <property type="entry name" value="BIFUNCTIONAL NON-HOMOLOGOUS END JOINING PROTEIN LIGD"/>
    <property type="match status" value="1"/>
</dbReference>
<dbReference type="Gene3D" id="3.90.920.10">
    <property type="entry name" value="DNA primase, PRIM domain"/>
    <property type="match status" value="1"/>
</dbReference>
<organism evidence="2 3">
    <name type="scientific">Candidatus Aquirickettsiella gammari</name>
    <dbReference type="NCBI Taxonomy" id="2016198"/>
    <lineage>
        <taxon>Bacteria</taxon>
        <taxon>Pseudomonadati</taxon>
        <taxon>Pseudomonadota</taxon>
        <taxon>Gammaproteobacteria</taxon>
        <taxon>Legionellales</taxon>
        <taxon>Coxiellaceae</taxon>
        <taxon>Candidatus Aquirickettsiella</taxon>
    </lineage>
</organism>
<sequence length="87" mass="10075">MNKSKRQGKIFIDYLRNQRGASSIAAYSARIRENAPVATPLAWEELSMHIKSDSFTIKNLPKRLVRLKHDPWADFLNLKQKLPLPMI</sequence>
<evidence type="ECO:0000313" key="2">
    <source>
        <dbReference type="EMBL" id="RDH39891.1"/>
    </source>
</evidence>
<proteinExistence type="predicted"/>
<protein>
    <recommendedName>
        <fullName evidence="1">DNA ligase D polymerase domain-containing protein</fullName>
    </recommendedName>
</protein>
<dbReference type="Pfam" id="PF21686">
    <property type="entry name" value="LigD_Prim-Pol"/>
    <property type="match status" value="1"/>
</dbReference>